<feature type="transmembrane region" description="Helical" evidence="1">
    <location>
        <begin position="136"/>
        <end position="160"/>
    </location>
</feature>
<dbReference type="EMBL" id="MAEI02000001">
    <property type="protein sequence ID" value="MEO1782941.1"/>
    <property type="molecule type" value="Genomic_DNA"/>
</dbReference>
<dbReference type="PANTHER" id="PTHR40044:SF1">
    <property type="entry name" value="INTEGRAL MEMBRANE PROTEIN"/>
    <property type="match status" value="1"/>
</dbReference>
<dbReference type="InterPro" id="IPR010387">
    <property type="entry name" value="QueT"/>
</dbReference>
<dbReference type="Proteomes" id="UP001429357">
    <property type="component" value="Unassembled WGS sequence"/>
</dbReference>
<organism evidence="2 3">
    <name type="scientific">Enterococcus diestrammenae</name>
    <dbReference type="NCBI Taxonomy" id="1155073"/>
    <lineage>
        <taxon>Bacteria</taxon>
        <taxon>Bacillati</taxon>
        <taxon>Bacillota</taxon>
        <taxon>Bacilli</taxon>
        <taxon>Lactobacillales</taxon>
        <taxon>Enterococcaceae</taxon>
        <taxon>Enterococcus</taxon>
    </lineage>
</organism>
<name>A0ABV0F4F1_9ENTE</name>
<feature type="transmembrane region" description="Helical" evidence="1">
    <location>
        <begin position="16"/>
        <end position="38"/>
    </location>
</feature>
<keyword evidence="1" id="KW-0472">Membrane</keyword>
<keyword evidence="1" id="KW-1133">Transmembrane helix</keyword>
<reference evidence="2" key="1">
    <citation type="submission" date="2016-06" db="EMBL/GenBank/DDBJ databases">
        <authorList>
            <person name="Van Tyne D."/>
        </authorList>
    </citation>
    <scope>NUCLEOTIDE SEQUENCE</scope>
    <source>
        <strain evidence="2">JM9A</strain>
    </source>
</reference>
<comment type="caution">
    <text evidence="2">The sequence shown here is derived from an EMBL/GenBank/DDBJ whole genome shotgun (WGS) entry which is preliminary data.</text>
</comment>
<dbReference type="Pfam" id="PF06177">
    <property type="entry name" value="QueT"/>
    <property type="match status" value="1"/>
</dbReference>
<evidence type="ECO:0000313" key="3">
    <source>
        <dbReference type="Proteomes" id="UP001429357"/>
    </source>
</evidence>
<accession>A0ABV0F4F1</accession>
<reference evidence="2" key="2">
    <citation type="submission" date="2024-02" db="EMBL/GenBank/DDBJ databases">
        <title>The Genome Sequence of Enterococcus diestrammenae JM9A.</title>
        <authorList>
            <person name="Earl A."/>
            <person name="Manson A."/>
            <person name="Gilmore M."/>
            <person name="Sanders J."/>
            <person name="Shea T."/>
            <person name="Howe W."/>
            <person name="Livny J."/>
            <person name="Cuomo C."/>
            <person name="Neafsey D."/>
            <person name="Birren B."/>
        </authorList>
    </citation>
    <scope>NUCLEOTIDE SEQUENCE</scope>
    <source>
        <strain evidence="2">JM9A</strain>
    </source>
</reference>
<proteinExistence type="predicted"/>
<feature type="transmembrane region" description="Helical" evidence="1">
    <location>
        <begin position="59"/>
        <end position="76"/>
    </location>
</feature>
<keyword evidence="3" id="KW-1185">Reference proteome</keyword>
<evidence type="ECO:0000313" key="2">
    <source>
        <dbReference type="EMBL" id="MEO1782941.1"/>
    </source>
</evidence>
<dbReference type="PIRSF" id="PIRSF031501">
    <property type="entry name" value="QueT"/>
    <property type="match status" value="1"/>
</dbReference>
<keyword evidence="1" id="KW-0812">Transmembrane</keyword>
<sequence>MQEKINRTGTLSNVRVLTINGVVAALYVALSLITPFAAGPVQFRISEALNHLVVFNKKFLWGIFLGCVLYNALFGYGMMDVLFGGGQTLLALTATSLLQKKIANPKLRLAANTLFFTASMFLIAIMLHITAAAPFWATYGTLALSEAIVLVLTAPLLYLLNSKLHFADRF</sequence>
<evidence type="ECO:0000256" key="1">
    <source>
        <dbReference type="SAM" id="Phobius"/>
    </source>
</evidence>
<gene>
    <name evidence="2" type="ORF">BAU18_002558</name>
</gene>
<feature type="transmembrane region" description="Helical" evidence="1">
    <location>
        <begin position="110"/>
        <end position="130"/>
    </location>
</feature>
<evidence type="ECO:0008006" key="4">
    <source>
        <dbReference type="Google" id="ProtNLM"/>
    </source>
</evidence>
<dbReference type="PANTHER" id="PTHR40044">
    <property type="entry name" value="INTEGRAL MEMBRANE PROTEIN-RELATED"/>
    <property type="match status" value="1"/>
</dbReference>
<protein>
    <recommendedName>
        <fullName evidence="4">QueT transporter family protein</fullName>
    </recommendedName>
</protein>
<dbReference type="RefSeq" id="WP_161870292.1">
    <property type="nucleotide sequence ID" value="NZ_MAEI02000001.1"/>
</dbReference>